<proteinExistence type="predicted"/>
<dbReference type="Proteomes" id="UP000009096">
    <property type="component" value="Chromosome 9"/>
</dbReference>
<evidence type="ECO:0000313" key="3">
    <source>
        <dbReference type="Proteomes" id="UP000009096"/>
    </source>
</evidence>
<dbReference type="EMBL" id="DS022255">
    <property type="protein sequence ID" value="EWG51309.1"/>
    <property type="molecule type" value="Genomic_DNA"/>
</dbReference>
<dbReference type="AlphaFoldDB" id="W7MU55"/>
<evidence type="ECO:0000256" key="1">
    <source>
        <dbReference type="SAM" id="Phobius"/>
    </source>
</evidence>
<feature type="transmembrane region" description="Helical" evidence="1">
    <location>
        <begin position="23"/>
        <end position="45"/>
    </location>
</feature>
<name>W7MU55_GIBM7</name>
<accession>W7MU55</accession>
<sequence>MHYTCTSGASMSCVTRPFPSLPFALPITTITQSTILACLWALLLFTPLTWTWDYPPRLASVTQRHDSTTPICSMYICMYYSAQHNPTTARHPRLTRFKHHSHVS</sequence>
<protein>
    <submittedName>
        <fullName evidence="2">Uncharacterized protein</fullName>
    </submittedName>
</protein>
<keyword evidence="3" id="KW-1185">Reference proteome</keyword>
<keyword evidence="1" id="KW-0472">Membrane</keyword>
<dbReference type="GeneID" id="30073658"/>
<organism evidence="2 3">
    <name type="scientific">Gibberella moniliformis (strain M3125 / FGSC 7600)</name>
    <name type="common">Maize ear and stalk rot fungus</name>
    <name type="synonym">Fusarium verticillioides</name>
    <dbReference type="NCBI Taxonomy" id="334819"/>
    <lineage>
        <taxon>Eukaryota</taxon>
        <taxon>Fungi</taxon>
        <taxon>Dikarya</taxon>
        <taxon>Ascomycota</taxon>
        <taxon>Pezizomycotina</taxon>
        <taxon>Sordariomycetes</taxon>
        <taxon>Hypocreomycetidae</taxon>
        <taxon>Hypocreales</taxon>
        <taxon>Nectriaceae</taxon>
        <taxon>Fusarium</taxon>
        <taxon>Fusarium fujikuroi species complex</taxon>
    </lineage>
</organism>
<dbReference type="EMBL" id="CM000586">
    <property type="protein sequence ID" value="EWG51309.1"/>
    <property type="molecule type" value="Genomic_DNA"/>
</dbReference>
<keyword evidence="1" id="KW-1133">Transmembrane helix</keyword>
<dbReference type="VEuPathDB" id="FungiDB:FVEG_16782"/>
<keyword evidence="1" id="KW-0812">Transmembrane</keyword>
<evidence type="ECO:0000313" key="2">
    <source>
        <dbReference type="EMBL" id="EWG51309.1"/>
    </source>
</evidence>
<gene>
    <name evidence="2" type="ORF">FVEG_16782</name>
</gene>
<dbReference type="RefSeq" id="XP_018757500.1">
    <property type="nucleotide sequence ID" value="XM_018906011.1"/>
</dbReference>
<reference evidence="2 3" key="1">
    <citation type="journal article" date="2010" name="Nature">
        <title>Comparative genomics reveals mobile pathogenicity chromosomes in Fusarium.</title>
        <authorList>
            <person name="Ma L.J."/>
            <person name="van der Does H.C."/>
            <person name="Borkovich K.A."/>
            <person name="Coleman J.J."/>
            <person name="Daboussi M.J."/>
            <person name="Di Pietro A."/>
            <person name="Dufresne M."/>
            <person name="Freitag M."/>
            <person name="Grabherr M."/>
            <person name="Henrissat B."/>
            <person name="Houterman P.M."/>
            <person name="Kang S."/>
            <person name="Shim W.B."/>
            <person name="Woloshuk C."/>
            <person name="Xie X."/>
            <person name="Xu J.R."/>
            <person name="Antoniw J."/>
            <person name="Baker S.E."/>
            <person name="Bluhm B.H."/>
            <person name="Breakspear A."/>
            <person name="Brown D.W."/>
            <person name="Butchko R.A."/>
            <person name="Chapman S."/>
            <person name="Coulson R."/>
            <person name="Coutinho P.M."/>
            <person name="Danchin E.G."/>
            <person name="Diener A."/>
            <person name="Gale L.R."/>
            <person name="Gardiner D.M."/>
            <person name="Goff S."/>
            <person name="Hammond-Kosack K.E."/>
            <person name="Hilburn K."/>
            <person name="Hua-Van A."/>
            <person name="Jonkers W."/>
            <person name="Kazan K."/>
            <person name="Kodira C.D."/>
            <person name="Koehrsen M."/>
            <person name="Kumar L."/>
            <person name="Lee Y.H."/>
            <person name="Li L."/>
            <person name="Manners J.M."/>
            <person name="Miranda-Saavedra D."/>
            <person name="Mukherjee M."/>
            <person name="Park G."/>
            <person name="Park J."/>
            <person name="Park S.Y."/>
            <person name="Proctor R.H."/>
            <person name="Regev A."/>
            <person name="Ruiz-Roldan M.C."/>
            <person name="Sain D."/>
            <person name="Sakthikumar S."/>
            <person name="Sykes S."/>
            <person name="Schwartz D.C."/>
            <person name="Turgeon B.G."/>
            <person name="Wapinski I."/>
            <person name="Yoder O."/>
            <person name="Young S."/>
            <person name="Zeng Q."/>
            <person name="Zhou S."/>
            <person name="Galagan J."/>
            <person name="Cuomo C.A."/>
            <person name="Kistler H.C."/>
            <person name="Rep M."/>
        </authorList>
    </citation>
    <scope>NUCLEOTIDE SEQUENCE [LARGE SCALE GENOMIC DNA]</scope>
    <source>
        <strain evidence="3">M3125 / FGSC 7600</strain>
    </source>
</reference>
<dbReference type="KEGG" id="fvr:FVEG_16782"/>